<dbReference type="EMBL" id="JABBZM010000006">
    <property type="protein sequence ID" value="NMV37884.1"/>
    <property type="molecule type" value="Genomic_DNA"/>
</dbReference>
<keyword evidence="1" id="KW-1133">Transmembrane helix</keyword>
<gene>
    <name evidence="2" type="ORF">HGR00_08175</name>
</gene>
<feature type="transmembrane region" description="Helical" evidence="1">
    <location>
        <begin position="83"/>
        <end position="101"/>
    </location>
</feature>
<sequence>MQMQHIGIAGAISFARPKGAGIGLVIVSMLGAILGGTLVAVFMALALIGGVLAILGSRQVPQPAAHMLDAVQAPKSSKTVTPAVLAAIGMAVAVVSVITGANRSPASPQTKPAVQLDAAPPSNLRPDGELASIFELGSRSTNLQREKKEAEIRGKVVAWRLSVYEVSKRGNVYRIQTSSSHGTVGTFVTITARSLADQQLIEGLHTGDGIAFKGKIKGISMRNVEIEPAILWDASRMQSDNVIATPPANAVGMQQQPAVAVTAPHEPGEIQTVPTRFGDLSISPENELLYRDRLLAPVIQGNNNLDIVKTFQLGSVDAALVQDSGGTACPAQFYIVTTSPVGAAVTPSFGTCSDSIQVMQDSASITITMPGFVGPFESEDKQRSAATQSHVFRFTGSMLTENGTPIKQRRDDAIDERLSAMIRSSKHR</sequence>
<evidence type="ECO:0000313" key="2">
    <source>
        <dbReference type="EMBL" id="NMV37884.1"/>
    </source>
</evidence>
<reference evidence="2 3" key="1">
    <citation type="submission" date="2020-04" db="EMBL/GenBank/DDBJ databases">
        <title>Ralstonia insidiosa genome sequencing and assembly.</title>
        <authorList>
            <person name="Martins R.C.R."/>
            <person name="Perdigao-Neto L.V."/>
            <person name="Levin A.S.S."/>
            <person name="Costa S.F."/>
        </authorList>
    </citation>
    <scope>NUCLEOTIDE SEQUENCE [LARGE SCALE GENOMIC DNA]</scope>
    <source>
        <strain evidence="2 3">5047</strain>
    </source>
</reference>
<accession>A0A848NZL9</accession>
<feature type="transmembrane region" description="Helical" evidence="1">
    <location>
        <begin position="21"/>
        <end position="54"/>
    </location>
</feature>
<dbReference type="Proteomes" id="UP000575469">
    <property type="component" value="Unassembled WGS sequence"/>
</dbReference>
<organism evidence="2 3">
    <name type="scientific">Ralstonia insidiosa</name>
    <dbReference type="NCBI Taxonomy" id="190721"/>
    <lineage>
        <taxon>Bacteria</taxon>
        <taxon>Pseudomonadati</taxon>
        <taxon>Pseudomonadota</taxon>
        <taxon>Betaproteobacteria</taxon>
        <taxon>Burkholderiales</taxon>
        <taxon>Burkholderiaceae</taxon>
        <taxon>Ralstonia</taxon>
    </lineage>
</organism>
<keyword evidence="1" id="KW-0812">Transmembrane</keyword>
<evidence type="ECO:0000256" key="1">
    <source>
        <dbReference type="SAM" id="Phobius"/>
    </source>
</evidence>
<proteinExistence type="predicted"/>
<evidence type="ECO:0000313" key="3">
    <source>
        <dbReference type="Proteomes" id="UP000575469"/>
    </source>
</evidence>
<dbReference type="RefSeq" id="WP_169339830.1">
    <property type="nucleotide sequence ID" value="NZ_JABBZM010000006.1"/>
</dbReference>
<dbReference type="AlphaFoldDB" id="A0A848NZL9"/>
<comment type="caution">
    <text evidence="2">The sequence shown here is derived from an EMBL/GenBank/DDBJ whole genome shotgun (WGS) entry which is preliminary data.</text>
</comment>
<keyword evidence="1" id="KW-0472">Membrane</keyword>
<name>A0A848NZL9_9RALS</name>
<protein>
    <submittedName>
        <fullName evidence="2">Uncharacterized protein</fullName>
    </submittedName>
</protein>